<keyword evidence="1" id="KW-1133">Transmembrane helix</keyword>
<proteinExistence type="predicted"/>
<keyword evidence="1" id="KW-0472">Membrane</keyword>
<accession>A0A9X3XHJ6</accession>
<dbReference type="AlphaFoldDB" id="A0A9X3XHJ6"/>
<protein>
    <submittedName>
        <fullName evidence="2">Uncharacterized protein</fullName>
    </submittedName>
</protein>
<comment type="caution">
    <text evidence="2">The sequence shown here is derived from an EMBL/GenBank/DDBJ whole genome shotgun (WGS) entry which is preliminary data.</text>
</comment>
<name>A0A9X3XHJ6_9CLOT</name>
<dbReference type="Proteomes" id="UP001141183">
    <property type="component" value="Unassembled WGS sequence"/>
</dbReference>
<feature type="transmembrane region" description="Helical" evidence="1">
    <location>
        <begin position="85"/>
        <end position="106"/>
    </location>
</feature>
<evidence type="ECO:0000256" key="1">
    <source>
        <dbReference type="SAM" id="Phobius"/>
    </source>
</evidence>
<keyword evidence="3" id="KW-1185">Reference proteome</keyword>
<evidence type="ECO:0000313" key="2">
    <source>
        <dbReference type="EMBL" id="MDC4239710.1"/>
    </source>
</evidence>
<feature type="transmembrane region" description="Helical" evidence="1">
    <location>
        <begin position="35"/>
        <end position="54"/>
    </location>
</feature>
<organism evidence="2 3">
    <name type="scientific">Clostridium tertium</name>
    <dbReference type="NCBI Taxonomy" id="1559"/>
    <lineage>
        <taxon>Bacteria</taxon>
        <taxon>Bacillati</taxon>
        <taxon>Bacillota</taxon>
        <taxon>Clostridia</taxon>
        <taxon>Eubacteriales</taxon>
        <taxon>Clostridiaceae</taxon>
        <taxon>Clostridium</taxon>
    </lineage>
</organism>
<reference evidence="2" key="1">
    <citation type="submission" date="2022-05" db="EMBL/GenBank/DDBJ databases">
        <title>Draft genome sequence of Clostridium tertium strain CP3 isolated from Peru.</title>
        <authorList>
            <person name="Hurtado R."/>
            <person name="Lima L."/>
            <person name="Sousa T."/>
            <person name="Jaiswal A.K."/>
            <person name="Tiwari S."/>
            <person name="Maturrano L."/>
            <person name="Brenig B."/>
            <person name="Azevedo V."/>
        </authorList>
    </citation>
    <scope>NUCLEOTIDE SEQUENCE</scope>
    <source>
        <strain evidence="2">CP3</strain>
    </source>
</reference>
<feature type="transmembrane region" description="Helical" evidence="1">
    <location>
        <begin position="7"/>
        <end position="29"/>
    </location>
</feature>
<evidence type="ECO:0000313" key="3">
    <source>
        <dbReference type="Proteomes" id="UP001141183"/>
    </source>
</evidence>
<keyword evidence="1" id="KW-0812">Transmembrane</keyword>
<dbReference type="RefSeq" id="WP_008677447.1">
    <property type="nucleotide sequence ID" value="NZ_CABKOG010000003.1"/>
</dbReference>
<sequence>MTKKNKNADIVISIFIIYNCFLAIFSNIISTNFKYENFIMLGVIYLTSLITYFLTIESSIVFIIFIDFIYSSIILYRHLVKLEELQLSTFYWILLIPITTTIIYNLRKVIKG</sequence>
<gene>
    <name evidence="2" type="ORF">NE398_05985</name>
</gene>
<dbReference type="EMBL" id="JAMRYU010000005">
    <property type="protein sequence ID" value="MDC4239710.1"/>
    <property type="molecule type" value="Genomic_DNA"/>
</dbReference>